<name>A0AAV5WHM2_9BILA</name>
<dbReference type="AlphaFoldDB" id="A0AAV5WHM2"/>
<organism evidence="2 3">
    <name type="scientific">Pristionchus fissidentatus</name>
    <dbReference type="NCBI Taxonomy" id="1538716"/>
    <lineage>
        <taxon>Eukaryota</taxon>
        <taxon>Metazoa</taxon>
        <taxon>Ecdysozoa</taxon>
        <taxon>Nematoda</taxon>
        <taxon>Chromadorea</taxon>
        <taxon>Rhabditida</taxon>
        <taxon>Rhabditina</taxon>
        <taxon>Diplogasteromorpha</taxon>
        <taxon>Diplogasteroidea</taxon>
        <taxon>Neodiplogasteridae</taxon>
        <taxon>Pristionchus</taxon>
    </lineage>
</organism>
<accession>A0AAV5WHM2</accession>
<keyword evidence="1" id="KW-1133">Transmembrane helix</keyword>
<protein>
    <submittedName>
        <fullName evidence="2">Uncharacterized protein</fullName>
    </submittedName>
</protein>
<keyword evidence="3" id="KW-1185">Reference proteome</keyword>
<evidence type="ECO:0000313" key="2">
    <source>
        <dbReference type="EMBL" id="GMT29427.1"/>
    </source>
</evidence>
<feature type="transmembrane region" description="Helical" evidence="1">
    <location>
        <begin position="89"/>
        <end position="108"/>
    </location>
</feature>
<reference evidence="2" key="1">
    <citation type="submission" date="2023-10" db="EMBL/GenBank/DDBJ databases">
        <title>Genome assembly of Pristionchus species.</title>
        <authorList>
            <person name="Yoshida K."/>
            <person name="Sommer R.J."/>
        </authorList>
    </citation>
    <scope>NUCLEOTIDE SEQUENCE</scope>
    <source>
        <strain evidence="2">RS5133</strain>
    </source>
</reference>
<dbReference type="EMBL" id="BTSY01000005">
    <property type="protein sequence ID" value="GMT29427.1"/>
    <property type="molecule type" value="Genomic_DNA"/>
</dbReference>
<evidence type="ECO:0000313" key="3">
    <source>
        <dbReference type="Proteomes" id="UP001432322"/>
    </source>
</evidence>
<evidence type="ECO:0000256" key="1">
    <source>
        <dbReference type="SAM" id="Phobius"/>
    </source>
</evidence>
<keyword evidence="1" id="KW-0812">Transmembrane</keyword>
<gene>
    <name evidence="2" type="ORF">PFISCL1PPCAC_20724</name>
</gene>
<proteinExistence type="predicted"/>
<feature type="transmembrane region" description="Helical" evidence="1">
    <location>
        <begin position="206"/>
        <end position="226"/>
    </location>
</feature>
<feature type="transmembrane region" description="Helical" evidence="1">
    <location>
        <begin position="114"/>
        <end position="131"/>
    </location>
</feature>
<keyword evidence="1" id="KW-0472">Membrane</keyword>
<feature type="non-terminal residue" evidence="2">
    <location>
        <position position="227"/>
    </location>
</feature>
<sequence length="227" mass="25700">MELECESESSFKIKCTFQANSMEPLSISKWVYVHGDRLSGFMDDNTTGTGLFEVTSVVGMSSGNNYNRRAKFNQLTVWVRLSFSISFNWLLSTSLLLLLSLLIIITFLLPPNHANLQFLVMTLLFLLILLPSQLVSKINSFSSFGVPSQTRVYSLLFVIGSLILPLQDLFRSEKARELAPILLSIAERVPHFKTLHSTLLPYVEDYTLPFILVLLKVLISFIFTLLI</sequence>
<dbReference type="Proteomes" id="UP001432322">
    <property type="component" value="Unassembled WGS sequence"/>
</dbReference>
<comment type="caution">
    <text evidence="2">The sequence shown here is derived from an EMBL/GenBank/DDBJ whole genome shotgun (WGS) entry which is preliminary data.</text>
</comment>
<feature type="transmembrane region" description="Helical" evidence="1">
    <location>
        <begin position="152"/>
        <end position="170"/>
    </location>
</feature>